<evidence type="ECO:0000256" key="1">
    <source>
        <dbReference type="ARBA" id="ARBA00004651"/>
    </source>
</evidence>
<evidence type="ECO:0000313" key="11">
    <source>
        <dbReference type="Proteomes" id="UP001500449"/>
    </source>
</evidence>
<protein>
    <submittedName>
        <fullName evidence="10">Magnesium/cobalt transporter CorA</fullName>
    </submittedName>
</protein>
<dbReference type="Gene3D" id="1.20.58.340">
    <property type="entry name" value="Magnesium transport protein CorA, transmembrane region"/>
    <property type="match status" value="2"/>
</dbReference>
<comment type="similarity">
    <text evidence="2">Belongs to the CorA metal ion transporter (MIT) (TC 1.A.35) family.</text>
</comment>
<feature type="coiled-coil region" evidence="8">
    <location>
        <begin position="128"/>
        <end position="155"/>
    </location>
</feature>
<dbReference type="PANTHER" id="PTHR46494">
    <property type="entry name" value="CORA FAMILY METAL ION TRANSPORTER (EUROFUNG)"/>
    <property type="match status" value="1"/>
</dbReference>
<accession>A0ABN2N698</accession>
<keyword evidence="11" id="KW-1185">Reference proteome</keyword>
<dbReference type="InterPro" id="IPR002523">
    <property type="entry name" value="MgTranspt_CorA/ZnTranspt_ZntB"/>
</dbReference>
<keyword evidence="6 9" id="KW-1133">Transmembrane helix</keyword>
<dbReference type="Proteomes" id="UP001500449">
    <property type="component" value="Unassembled WGS sequence"/>
</dbReference>
<evidence type="ECO:0000256" key="3">
    <source>
        <dbReference type="ARBA" id="ARBA00022448"/>
    </source>
</evidence>
<dbReference type="SUPFAM" id="SSF143865">
    <property type="entry name" value="CorA soluble domain-like"/>
    <property type="match status" value="1"/>
</dbReference>
<keyword evidence="5 9" id="KW-0812">Transmembrane</keyword>
<keyword evidence="3" id="KW-0813">Transport</keyword>
<dbReference type="Pfam" id="PF01544">
    <property type="entry name" value="CorA"/>
    <property type="match status" value="1"/>
</dbReference>
<evidence type="ECO:0000256" key="8">
    <source>
        <dbReference type="SAM" id="Coils"/>
    </source>
</evidence>
<gene>
    <name evidence="10" type="primary">corA_2</name>
    <name evidence="10" type="ORF">GCM10009836_38620</name>
</gene>
<name>A0ABN2N698_9PSEU</name>
<organism evidence="10 11">
    <name type="scientific">Pseudonocardia ailaonensis</name>
    <dbReference type="NCBI Taxonomy" id="367279"/>
    <lineage>
        <taxon>Bacteria</taxon>
        <taxon>Bacillati</taxon>
        <taxon>Actinomycetota</taxon>
        <taxon>Actinomycetes</taxon>
        <taxon>Pseudonocardiales</taxon>
        <taxon>Pseudonocardiaceae</taxon>
        <taxon>Pseudonocardia</taxon>
    </lineage>
</organism>
<dbReference type="InterPro" id="IPR045861">
    <property type="entry name" value="CorA_cytoplasmic_dom"/>
</dbReference>
<sequence length="309" mass="34178">MPALLAAGTGVVWVDVARPDDDVLDLLRATFRFHPLALSDSARRNPMPKLHSYPDHAFLVLHAPERGLGGHMHSLELDQFIGPGYLVTVHGPLNPALDPRIALTETDAVRARLDAGRLRPGSGHELAAAIAAAVVRRLQRHLEELTAEVWELERTVTSGHFGDAEQFLEEMFRVRHGLLSVATMATLDHQVYERLTQLADVADDRGRELALDVVDRFARIATMAESQRAYIQGVIEFYQTRTNTKMTIAAERLAVIAGVTLPVTALSSVLGMNVIVSDETHWPLLILLLAVMAAMSVAMLVWARRKGWW</sequence>
<evidence type="ECO:0000256" key="5">
    <source>
        <dbReference type="ARBA" id="ARBA00022692"/>
    </source>
</evidence>
<evidence type="ECO:0000313" key="10">
    <source>
        <dbReference type="EMBL" id="GAA1854843.1"/>
    </source>
</evidence>
<dbReference type="PANTHER" id="PTHR46494:SF1">
    <property type="entry name" value="CORA FAMILY METAL ION TRANSPORTER (EUROFUNG)"/>
    <property type="match status" value="1"/>
</dbReference>
<evidence type="ECO:0000256" key="6">
    <source>
        <dbReference type="ARBA" id="ARBA00022989"/>
    </source>
</evidence>
<evidence type="ECO:0000256" key="7">
    <source>
        <dbReference type="ARBA" id="ARBA00023136"/>
    </source>
</evidence>
<dbReference type="EMBL" id="BAAAQK010000012">
    <property type="protein sequence ID" value="GAA1854843.1"/>
    <property type="molecule type" value="Genomic_DNA"/>
</dbReference>
<reference evidence="10 11" key="1">
    <citation type="journal article" date="2019" name="Int. J. Syst. Evol. Microbiol.">
        <title>The Global Catalogue of Microorganisms (GCM) 10K type strain sequencing project: providing services to taxonomists for standard genome sequencing and annotation.</title>
        <authorList>
            <consortium name="The Broad Institute Genomics Platform"/>
            <consortium name="The Broad Institute Genome Sequencing Center for Infectious Disease"/>
            <person name="Wu L."/>
            <person name="Ma J."/>
        </authorList>
    </citation>
    <scope>NUCLEOTIDE SEQUENCE [LARGE SCALE GENOMIC DNA]</scope>
    <source>
        <strain evidence="10 11">JCM 16009</strain>
    </source>
</reference>
<feature type="transmembrane region" description="Helical" evidence="9">
    <location>
        <begin position="253"/>
        <end position="276"/>
    </location>
</feature>
<keyword evidence="8" id="KW-0175">Coiled coil</keyword>
<evidence type="ECO:0000256" key="9">
    <source>
        <dbReference type="SAM" id="Phobius"/>
    </source>
</evidence>
<proteinExistence type="inferred from homology"/>
<comment type="caution">
    <text evidence="10">The sequence shown here is derived from an EMBL/GenBank/DDBJ whole genome shotgun (WGS) entry which is preliminary data.</text>
</comment>
<evidence type="ECO:0000256" key="2">
    <source>
        <dbReference type="ARBA" id="ARBA00009765"/>
    </source>
</evidence>
<dbReference type="CDD" id="cd12822">
    <property type="entry name" value="TmCorA-like"/>
    <property type="match status" value="1"/>
</dbReference>
<comment type="subcellular location">
    <subcellularLocation>
        <location evidence="1">Cell membrane</location>
        <topology evidence="1">Multi-pass membrane protein</topology>
    </subcellularLocation>
</comment>
<keyword evidence="7 9" id="KW-0472">Membrane</keyword>
<evidence type="ECO:0000256" key="4">
    <source>
        <dbReference type="ARBA" id="ARBA00022475"/>
    </source>
</evidence>
<keyword evidence="4" id="KW-1003">Cell membrane</keyword>
<dbReference type="Gene3D" id="3.30.460.20">
    <property type="entry name" value="CorA soluble domain-like"/>
    <property type="match status" value="1"/>
</dbReference>
<dbReference type="InterPro" id="IPR045863">
    <property type="entry name" value="CorA_TM1_TM2"/>
</dbReference>
<dbReference type="SUPFAM" id="SSF144083">
    <property type="entry name" value="Magnesium transport protein CorA, transmembrane region"/>
    <property type="match status" value="1"/>
</dbReference>
<feature type="transmembrane region" description="Helical" evidence="9">
    <location>
        <begin position="282"/>
        <end position="303"/>
    </location>
</feature>